<feature type="transmembrane region" description="Helical" evidence="1">
    <location>
        <begin position="12"/>
        <end position="29"/>
    </location>
</feature>
<accession>A0A8S5S6G2</accession>
<reference evidence="2" key="1">
    <citation type="journal article" date="2021" name="Proc. Natl. Acad. Sci. U.S.A.">
        <title>A Catalog of Tens of Thousands of Viruses from Human Metagenomes Reveals Hidden Associations with Chronic Diseases.</title>
        <authorList>
            <person name="Tisza M.J."/>
            <person name="Buck C.B."/>
        </authorList>
    </citation>
    <scope>NUCLEOTIDE SEQUENCE</scope>
    <source>
        <strain evidence="2">CtqwY3</strain>
    </source>
</reference>
<proteinExistence type="predicted"/>
<organism evidence="2">
    <name type="scientific">Siphoviridae sp. ctqwY3</name>
    <dbReference type="NCBI Taxonomy" id="2827951"/>
    <lineage>
        <taxon>Viruses</taxon>
        <taxon>Duplodnaviria</taxon>
        <taxon>Heunggongvirae</taxon>
        <taxon>Uroviricota</taxon>
        <taxon>Caudoviricetes</taxon>
    </lineage>
</organism>
<evidence type="ECO:0000313" key="2">
    <source>
        <dbReference type="EMBL" id="DAF46636.1"/>
    </source>
</evidence>
<name>A0A8S5S6G2_9CAUD</name>
<keyword evidence="1" id="KW-0472">Membrane</keyword>
<sequence>MFYHSYPLLSYPAYYLLAVVVIIVILILSV</sequence>
<keyword evidence="1" id="KW-1133">Transmembrane helix</keyword>
<protein>
    <submittedName>
        <fullName evidence="2">Uncharacterized protein</fullName>
    </submittedName>
</protein>
<keyword evidence="1" id="KW-0812">Transmembrane</keyword>
<dbReference type="EMBL" id="BK032541">
    <property type="protein sequence ID" value="DAF46636.1"/>
    <property type="molecule type" value="Genomic_DNA"/>
</dbReference>
<evidence type="ECO:0000256" key="1">
    <source>
        <dbReference type="SAM" id="Phobius"/>
    </source>
</evidence>